<comment type="subcellular location">
    <subcellularLocation>
        <location evidence="1">Membrane</location>
        <topology evidence="1">Multi-pass membrane protein</topology>
    </subcellularLocation>
</comment>
<keyword evidence="3" id="KW-0201">Cytochrome c-type biogenesis</keyword>
<dbReference type="PANTHER" id="PTHR30071">
    <property type="entry name" value="HEME EXPORTER PROTEIN C"/>
    <property type="match status" value="1"/>
</dbReference>
<feature type="transmembrane region" description="Helical" evidence="6">
    <location>
        <begin position="475"/>
        <end position="501"/>
    </location>
</feature>
<gene>
    <name evidence="8" type="primary">ccsA</name>
    <name evidence="8" type="ORF">MOX91_02065</name>
</gene>
<dbReference type="InterPro" id="IPR002541">
    <property type="entry name" value="Cyt_c_assembly"/>
</dbReference>
<dbReference type="Proteomes" id="UP001275932">
    <property type="component" value="Unassembled WGS sequence"/>
</dbReference>
<dbReference type="PANTHER" id="PTHR30071:SF1">
    <property type="entry name" value="CYTOCHROME B_B6 PROTEIN-RELATED"/>
    <property type="match status" value="1"/>
</dbReference>
<evidence type="ECO:0000256" key="6">
    <source>
        <dbReference type="SAM" id="Phobius"/>
    </source>
</evidence>
<feature type="transmembrane region" description="Helical" evidence="6">
    <location>
        <begin position="430"/>
        <end position="455"/>
    </location>
</feature>
<keyword evidence="9" id="KW-1185">Reference proteome</keyword>
<accession>A0ABU4WH86</accession>
<feature type="transmembrane region" description="Helical" evidence="6">
    <location>
        <begin position="513"/>
        <end position="530"/>
    </location>
</feature>
<feature type="transmembrane region" description="Helical" evidence="6">
    <location>
        <begin position="362"/>
        <end position="383"/>
    </location>
</feature>
<proteinExistence type="predicted"/>
<evidence type="ECO:0000256" key="2">
    <source>
        <dbReference type="ARBA" id="ARBA00022692"/>
    </source>
</evidence>
<sequence>MKKIAITLSFAVCIAIICFGYFFGKRGAILKDGAALSEMPVMKGGRLMPLSSASADILRFIYGKSSVKIGDKWASPTEWLVYINARKLEASEQKFFSTDNRELQNLLGIKGRYYSYQDFEKKFEEAFNAANSQDNSPFTKACRLAIEKIAAYEAASNALSFCLEGATPRETFEMWKAMTKRAAAEIESAKAQNRKPDSAILADVYQYLQAFQEIKSRHDELKNSNILVVSMSGGWQTPLDALLDTAPSENKIETFSRYGDIVECVSKNKPEEADIHIKELKSLLNPPFKIRFENFANRLDIFYRGAILYAVAAVILLAGTILKRCANIAFASGAVFISCAFLTHAFGMLARMYIQMRPPVTNLYSSVIFTGLVAVGICIFLMLKKGKKIYAMIAAPAGFLSLLIALNLPYSGDTMGKMVAVLNSNFWLTAHIVPMMLGYCGVFLAGFAASFKLLFNAAKLGKVSEESNFETAKTVYAIMCFSMVFSFAGTMLGGVWANMSWGRFWGWDPKENGALMVVLWSAFAIHLYAFKYANARAFLALACIGNIVAAWAWFGVNMLGIGLHSYGFMSDGWLYLALFVLAQFLISLLAFVKCQAAPNTNHEKYLSQTDF</sequence>
<evidence type="ECO:0000256" key="1">
    <source>
        <dbReference type="ARBA" id="ARBA00004141"/>
    </source>
</evidence>
<keyword evidence="2 6" id="KW-0812">Transmembrane</keyword>
<feature type="transmembrane region" description="Helical" evidence="6">
    <location>
        <begin position="573"/>
        <end position="592"/>
    </location>
</feature>
<protein>
    <submittedName>
        <fullName evidence="8">Cytochrome c biogenesis protein CcsA</fullName>
    </submittedName>
</protein>
<dbReference type="Pfam" id="PF01578">
    <property type="entry name" value="Cytochrom_C_asm"/>
    <property type="match status" value="1"/>
</dbReference>
<evidence type="ECO:0000256" key="5">
    <source>
        <dbReference type="ARBA" id="ARBA00023136"/>
    </source>
</evidence>
<keyword evidence="5 6" id="KW-0472">Membrane</keyword>
<dbReference type="EMBL" id="JALBUT010000002">
    <property type="protein sequence ID" value="MDX8414970.1"/>
    <property type="molecule type" value="Genomic_DNA"/>
</dbReference>
<organism evidence="8 9">
    <name type="scientific">Intestinicryptomonas porci</name>
    <dbReference type="NCBI Taxonomy" id="2926320"/>
    <lineage>
        <taxon>Bacteria</taxon>
        <taxon>Pseudomonadati</taxon>
        <taxon>Verrucomicrobiota</taxon>
        <taxon>Opitutia</taxon>
        <taxon>Opitutales</taxon>
        <taxon>Intestinicryptomonaceae</taxon>
        <taxon>Intestinicryptomonas</taxon>
    </lineage>
</organism>
<comment type="caution">
    <text evidence="8">The sequence shown here is derived from an EMBL/GenBank/DDBJ whole genome shotgun (WGS) entry which is preliminary data.</text>
</comment>
<feature type="transmembrane region" description="Helical" evidence="6">
    <location>
        <begin position="390"/>
        <end position="410"/>
    </location>
</feature>
<reference evidence="8 9" key="1">
    <citation type="submission" date="2022-03" db="EMBL/GenBank/DDBJ databases">
        <title>Novel taxa within the pig intestine.</title>
        <authorList>
            <person name="Wylensek D."/>
            <person name="Bishof K."/>
            <person name="Afrizal A."/>
            <person name="Clavel T."/>
        </authorList>
    </citation>
    <scope>NUCLEOTIDE SEQUENCE [LARGE SCALE GENOMIC DNA]</scope>
    <source>
        <strain evidence="8 9">CLA-KB-P66</strain>
    </source>
</reference>
<feature type="transmembrane region" description="Helical" evidence="6">
    <location>
        <begin position="301"/>
        <end position="322"/>
    </location>
</feature>
<feature type="transmembrane region" description="Helical" evidence="6">
    <location>
        <begin position="537"/>
        <end position="561"/>
    </location>
</feature>
<dbReference type="RefSeq" id="WP_370396417.1">
    <property type="nucleotide sequence ID" value="NZ_JALBUT010000002.1"/>
</dbReference>
<keyword evidence="4 6" id="KW-1133">Transmembrane helix</keyword>
<dbReference type="InterPro" id="IPR045062">
    <property type="entry name" value="Cyt_c_biogenesis_CcsA/CcmC"/>
</dbReference>
<name>A0ABU4WH86_9BACT</name>
<evidence type="ECO:0000313" key="8">
    <source>
        <dbReference type="EMBL" id="MDX8414970.1"/>
    </source>
</evidence>
<evidence type="ECO:0000259" key="7">
    <source>
        <dbReference type="Pfam" id="PF01578"/>
    </source>
</evidence>
<evidence type="ECO:0000256" key="4">
    <source>
        <dbReference type="ARBA" id="ARBA00022989"/>
    </source>
</evidence>
<evidence type="ECO:0000313" key="9">
    <source>
        <dbReference type="Proteomes" id="UP001275932"/>
    </source>
</evidence>
<evidence type="ECO:0000256" key="3">
    <source>
        <dbReference type="ARBA" id="ARBA00022748"/>
    </source>
</evidence>
<feature type="transmembrane region" description="Helical" evidence="6">
    <location>
        <begin position="329"/>
        <end position="350"/>
    </location>
</feature>
<feature type="domain" description="Cytochrome c assembly protein" evidence="7">
    <location>
        <begin position="361"/>
        <end position="564"/>
    </location>
</feature>